<protein>
    <submittedName>
        <fullName evidence="5">Hep_Hag</fullName>
    </submittedName>
</protein>
<reference evidence="5 6" key="1">
    <citation type="journal article" date="2009" name="Appl. Environ. Microbiol.">
        <title>Three genomes from the phylum Acidobacteria provide insight into the lifestyles of these microorganisms in soils.</title>
        <authorList>
            <person name="Ward N.L."/>
            <person name="Challacombe J.F."/>
            <person name="Janssen P.H."/>
            <person name="Henrissat B."/>
            <person name="Coutinho P.M."/>
            <person name="Wu M."/>
            <person name="Xie G."/>
            <person name="Haft D.H."/>
            <person name="Sait M."/>
            <person name="Badger J."/>
            <person name="Barabote R.D."/>
            <person name="Bradley B."/>
            <person name="Brettin T.S."/>
            <person name="Brinkac L.M."/>
            <person name="Bruce D."/>
            <person name="Creasy T."/>
            <person name="Daugherty S.C."/>
            <person name="Davidsen T.M."/>
            <person name="DeBoy R.T."/>
            <person name="Detter J.C."/>
            <person name="Dodson R.J."/>
            <person name="Durkin A.S."/>
            <person name="Ganapathy A."/>
            <person name="Gwinn-Giglio M."/>
            <person name="Han C.S."/>
            <person name="Khouri H."/>
            <person name="Kiss H."/>
            <person name="Kothari S.P."/>
            <person name="Madupu R."/>
            <person name="Nelson K.E."/>
            <person name="Nelson W.C."/>
            <person name="Paulsen I."/>
            <person name="Penn K."/>
            <person name="Ren Q."/>
            <person name="Rosovitz M.J."/>
            <person name="Selengut J.D."/>
            <person name="Shrivastava S."/>
            <person name="Sullivan S.A."/>
            <person name="Tapia R."/>
            <person name="Thompson L.S."/>
            <person name="Watkins K.L."/>
            <person name="Yang Q."/>
            <person name="Yu C."/>
            <person name="Zafar N."/>
            <person name="Zhou L."/>
            <person name="Kuske C.R."/>
        </authorList>
    </citation>
    <scope>NUCLEOTIDE SEQUENCE [LARGE SCALE GENOMIC DNA]</scope>
    <source>
        <strain evidence="5 6">Ellin345</strain>
    </source>
</reference>
<gene>
    <name evidence="5" type="ordered locus">Acid345_3469</name>
</gene>
<dbReference type="EnsemblBacteria" id="ABF42470">
    <property type="protein sequence ID" value="ABF42470"/>
    <property type="gene ID" value="Acid345_3469"/>
</dbReference>
<feature type="domain" description="Peptidase S74" evidence="4">
    <location>
        <begin position="668"/>
        <end position="769"/>
    </location>
</feature>
<accession>Q1IKY0</accession>
<keyword evidence="1" id="KW-0175">Coiled coil</keyword>
<evidence type="ECO:0000313" key="6">
    <source>
        <dbReference type="Proteomes" id="UP000002432"/>
    </source>
</evidence>
<proteinExistence type="predicted"/>
<feature type="chain" id="PRO_5004191171" evidence="3">
    <location>
        <begin position="19"/>
        <end position="777"/>
    </location>
</feature>
<sequence length="777" mass="78669">MKLRWLFAAVLTCVSVFAQQESAVVASPTAAVVPRLIRFSGQLTESNKTVGITFTLHASQKDDRTLWTETQNVKVDATGKYTVLLGATKADGIPMEMFASGEAQWLGIRIEGQKEQSRVLLVSVPYALKAAEAETLAGHSATEFVTSEKLSVAVHEELNGQSATSTPGTTKTADPKARTSVVSAGATNFSANTADQVVKVTQVGTGSALIATSPQANAVLGSATTATAYGVTGSNTASTGVAVGVRGTTVADNGISIYGTASGTTGTATGVKGITGAPNGYGVFGQNTSTTGPAIGFRGATASSSGTAIYGTSTAGSGLTIGLRTSVASADGTSAVLQNTAGGKILSGQSGGALTEVFSVSGTGDIAATGLTTTGNITAGGGFHGNGATLSNVVVLDPAADQVADTGAADTSGAAMIALNGVTHNGSTANNAYFHVQQDSGALFSGTLGIGKIPATGAGYRMMWHPYKAAFRVGGVTATDWDDPNIGFYSFAGGHDTLASAFGSFAFGDGTLVSGTDAVGFGNANHVTGTIGLAIGASNYASGFGSTAIGYTEWSQGQGSVAIGYRTGACNDYVVALGHRATNDHAQADAVAPPCSTAGTPSGYTGTFIWGDESTTNNVANQANNEFRIRASGGVRLRTSVNASSALGTNSNTGCDLPAGSGVFSCASSRTVKENFAFLRGTDVLARLRAMPVSTWNYKAEGAEVRHMGPVAEDFRAAFGLGENETTVGVNDLAGVSLAAAKALDEENARLKKELREQKALIKALNARLTKLEQSRK</sequence>
<evidence type="ECO:0000259" key="4">
    <source>
        <dbReference type="PROSITE" id="PS51688"/>
    </source>
</evidence>
<keyword evidence="3" id="KW-0732">Signal</keyword>
<keyword evidence="6" id="KW-1185">Reference proteome</keyword>
<dbReference type="eggNOG" id="COG5295">
    <property type="taxonomic scope" value="Bacteria"/>
</dbReference>
<organism evidence="5 6">
    <name type="scientific">Koribacter versatilis (strain Ellin345)</name>
    <dbReference type="NCBI Taxonomy" id="204669"/>
    <lineage>
        <taxon>Bacteria</taxon>
        <taxon>Pseudomonadati</taxon>
        <taxon>Acidobacteriota</taxon>
        <taxon>Terriglobia</taxon>
        <taxon>Terriglobales</taxon>
        <taxon>Candidatus Korobacteraceae</taxon>
        <taxon>Candidatus Korobacter</taxon>
    </lineage>
</organism>
<dbReference type="PROSITE" id="PS51688">
    <property type="entry name" value="ICA"/>
    <property type="match status" value="1"/>
</dbReference>
<dbReference type="Pfam" id="PF13884">
    <property type="entry name" value="Peptidase_S74"/>
    <property type="match status" value="1"/>
</dbReference>
<dbReference type="STRING" id="204669.Acid345_3469"/>
<feature type="region of interest" description="Disordered" evidence="2">
    <location>
        <begin position="158"/>
        <end position="179"/>
    </location>
</feature>
<evidence type="ECO:0000256" key="2">
    <source>
        <dbReference type="SAM" id="MobiDB-lite"/>
    </source>
</evidence>
<dbReference type="RefSeq" id="WP_011524269.1">
    <property type="nucleotide sequence ID" value="NC_008009.1"/>
</dbReference>
<dbReference type="SUPFAM" id="SSF101967">
    <property type="entry name" value="Adhesin YadA, collagen-binding domain"/>
    <property type="match status" value="1"/>
</dbReference>
<dbReference type="InterPro" id="IPR011049">
    <property type="entry name" value="Serralysin-like_metalloprot_C"/>
</dbReference>
<dbReference type="Gene3D" id="2.150.10.10">
    <property type="entry name" value="Serralysin-like metalloprotease, C-terminal"/>
    <property type="match status" value="1"/>
</dbReference>
<evidence type="ECO:0000256" key="3">
    <source>
        <dbReference type="SAM" id="SignalP"/>
    </source>
</evidence>
<dbReference type="Proteomes" id="UP000002432">
    <property type="component" value="Chromosome"/>
</dbReference>
<dbReference type="EMBL" id="CP000360">
    <property type="protein sequence ID" value="ABF42470.1"/>
    <property type="molecule type" value="Genomic_DNA"/>
</dbReference>
<evidence type="ECO:0000313" key="5">
    <source>
        <dbReference type="EMBL" id="ABF42470.1"/>
    </source>
</evidence>
<dbReference type="InterPro" id="IPR030392">
    <property type="entry name" value="S74_ICA"/>
</dbReference>
<evidence type="ECO:0000256" key="1">
    <source>
        <dbReference type="SAM" id="Coils"/>
    </source>
</evidence>
<dbReference type="AlphaFoldDB" id="Q1IKY0"/>
<feature type="compositionally biased region" description="Polar residues" evidence="2">
    <location>
        <begin position="159"/>
        <end position="172"/>
    </location>
</feature>
<dbReference type="KEGG" id="aba:Acid345_3469"/>
<name>Q1IKY0_KORVE</name>
<dbReference type="HOGENOM" id="CLU_360095_0_0_0"/>
<feature type="coiled-coil region" evidence="1">
    <location>
        <begin position="741"/>
        <end position="775"/>
    </location>
</feature>
<feature type="signal peptide" evidence="3">
    <location>
        <begin position="1"/>
        <end position="18"/>
    </location>
</feature>
<dbReference type="OrthoDB" id="69150at2"/>